<feature type="compositionally biased region" description="Pro residues" evidence="1">
    <location>
        <begin position="27"/>
        <end position="37"/>
    </location>
</feature>
<name>A0A8T2WMG8_POPDE</name>
<dbReference type="Proteomes" id="UP000807159">
    <property type="component" value="Chromosome 18"/>
</dbReference>
<accession>A0A8T2WMG8</accession>
<proteinExistence type="predicted"/>
<evidence type="ECO:0000313" key="3">
    <source>
        <dbReference type="Proteomes" id="UP000807159"/>
    </source>
</evidence>
<dbReference type="EMBL" id="JACEGQ020000018">
    <property type="protein sequence ID" value="KAH8482048.1"/>
    <property type="molecule type" value="Genomic_DNA"/>
</dbReference>
<dbReference type="PANTHER" id="PTHR37376:SF1">
    <property type="entry name" value="EXPRESSED PROTEIN"/>
    <property type="match status" value="1"/>
</dbReference>
<gene>
    <name evidence="2" type="ORF">H0E87_029500</name>
</gene>
<protein>
    <recommendedName>
        <fullName evidence="4">Hydroxyproline-rich glycoprotein family protein</fullName>
    </recommendedName>
</protein>
<reference evidence="2" key="1">
    <citation type="journal article" date="2021" name="J. Hered.">
        <title>Genome Assembly of Salicaceae Populus deltoides (Eastern Cottonwood) I-69 Based on Nanopore Sequencing and Hi-C Technologies.</title>
        <authorList>
            <person name="Bai S."/>
            <person name="Wu H."/>
            <person name="Zhang J."/>
            <person name="Pan Z."/>
            <person name="Zhao W."/>
            <person name="Li Z."/>
            <person name="Tong C."/>
        </authorList>
    </citation>
    <scope>NUCLEOTIDE SEQUENCE</scope>
    <source>
        <tissue evidence="2">Leaf</tissue>
    </source>
</reference>
<sequence length="216" mass="23806">MPINKDPSTPPPMIGKIGPYTVFMTPPSTPSPKPPPTTTSNEPTLPVFDSPKKVVSPPQQIDKSVYSQQVSDGSVLGFFKNAVNKVQNAHSSLDDHLARWLGLNQSKYQWALDDYYETKGLPFKQSDLIVKGYLVTIAAICSSRLCYCTLVHSLAYQFKEVVALNRLDMLFSPLGFVIAEAGAPAKCLAYLKKDPLDFSAYRALYGGPASNLRRDF</sequence>
<feature type="region of interest" description="Disordered" evidence="1">
    <location>
        <begin position="1"/>
        <end position="47"/>
    </location>
</feature>
<dbReference type="AlphaFoldDB" id="A0A8T2WMG8"/>
<keyword evidence="3" id="KW-1185">Reference proteome</keyword>
<organism evidence="2 3">
    <name type="scientific">Populus deltoides</name>
    <name type="common">Eastern poplar</name>
    <name type="synonym">Eastern cottonwood</name>
    <dbReference type="NCBI Taxonomy" id="3696"/>
    <lineage>
        <taxon>Eukaryota</taxon>
        <taxon>Viridiplantae</taxon>
        <taxon>Streptophyta</taxon>
        <taxon>Embryophyta</taxon>
        <taxon>Tracheophyta</taxon>
        <taxon>Spermatophyta</taxon>
        <taxon>Magnoliopsida</taxon>
        <taxon>eudicotyledons</taxon>
        <taxon>Gunneridae</taxon>
        <taxon>Pentapetalae</taxon>
        <taxon>rosids</taxon>
        <taxon>fabids</taxon>
        <taxon>Malpighiales</taxon>
        <taxon>Salicaceae</taxon>
        <taxon>Saliceae</taxon>
        <taxon>Populus</taxon>
    </lineage>
</organism>
<evidence type="ECO:0000313" key="2">
    <source>
        <dbReference type="EMBL" id="KAH8482048.1"/>
    </source>
</evidence>
<evidence type="ECO:0008006" key="4">
    <source>
        <dbReference type="Google" id="ProtNLM"/>
    </source>
</evidence>
<evidence type="ECO:0000256" key="1">
    <source>
        <dbReference type="SAM" id="MobiDB-lite"/>
    </source>
</evidence>
<comment type="caution">
    <text evidence="2">The sequence shown here is derived from an EMBL/GenBank/DDBJ whole genome shotgun (WGS) entry which is preliminary data.</text>
</comment>
<dbReference type="PANTHER" id="PTHR37376">
    <property type="entry name" value="EXPRESSED PROTEIN"/>
    <property type="match status" value="1"/>
</dbReference>